<keyword evidence="3" id="KW-1185">Reference proteome</keyword>
<reference evidence="2" key="2">
    <citation type="submission" date="2023-06" db="EMBL/GenBank/DDBJ databases">
        <authorList>
            <person name="Swenson N.G."/>
            <person name="Wegrzyn J.L."/>
            <person name="Mcevoy S.L."/>
        </authorList>
    </citation>
    <scope>NUCLEOTIDE SEQUENCE</scope>
    <source>
        <strain evidence="2">NS2018</strain>
        <tissue evidence="2">Leaf</tissue>
    </source>
</reference>
<evidence type="ECO:0000313" key="2">
    <source>
        <dbReference type="EMBL" id="KAK0597736.1"/>
    </source>
</evidence>
<accession>A0AA39SGV0</accession>
<feature type="region of interest" description="Disordered" evidence="1">
    <location>
        <begin position="1"/>
        <end position="46"/>
    </location>
</feature>
<gene>
    <name evidence="2" type="ORF">LWI29_028183</name>
</gene>
<proteinExistence type="predicted"/>
<protein>
    <submittedName>
        <fullName evidence="2">Uncharacterized protein</fullName>
    </submittedName>
</protein>
<dbReference type="EMBL" id="JAUESC010000004">
    <property type="protein sequence ID" value="KAK0597736.1"/>
    <property type="molecule type" value="Genomic_DNA"/>
</dbReference>
<name>A0AA39SGV0_ACESA</name>
<dbReference type="Proteomes" id="UP001168877">
    <property type="component" value="Unassembled WGS sequence"/>
</dbReference>
<evidence type="ECO:0000313" key="3">
    <source>
        <dbReference type="Proteomes" id="UP001168877"/>
    </source>
</evidence>
<comment type="caution">
    <text evidence="2">The sequence shown here is derived from an EMBL/GenBank/DDBJ whole genome shotgun (WGS) entry which is preliminary data.</text>
</comment>
<evidence type="ECO:0000256" key="1">
    <source>
        <dbReference type="SAM" id="MobiDB-lite"/>
    </source>
</evidence>
<reference evidence="2" key="1">
    <citation type="journal article" date="2022" name="Plant J.">
        <title>Strategies of tolerance reflected in two North American maple genomes.</title>
        <authorList>
            <person name="McEvoy S.L."/>
            <person name="Sezen U.U."/>
            <person name="Trouern-Trend A."/>
            <person name="McMahon S.M."/>
            <person name="Schaberg P.G."/>
            <person name="Yang J."/>
            <person name="Wegrzyn J.L."/>
            <person name="Swenson N.G."/>
        </authorList>
    </citation>
    <scope>NUCLEOTIDE SEQUENCE</scope>
    <source>
        <strain evidence="2">NS2018</strain>
    </source>
</reference>
<organism evidence="2 3">
    <name type="scientific">Acer saccharum</name>
    <name type="common">Sugar maple</name>
    <dbReference type="NCBI Taxonomy" id="4024"/>
    <lineage>
        <taxon>Eukaryota</taxon>
        <taxon>Viridiplantae</taxon>
        <taxon>Streptophyta</taxon>
        <taxon>Embryophyta</taxon>
        <taxon>Tracheophyta</taxon>
        <taxon>Spermatophyta</taxon>
        <taxon>Magnoliopsida</taxon>
        <taxon>eudicotyledons</taxon>
        <taxon>Gunneridae</taxon>
        <taxon>Pentapetalae</taxon>
        <taxon>rosids</taxon>
        <taxon>malvids</taxon>
        <taxon>Sapindales</taxon>
        <taxon>Sapindaceae</taxon>
        <taxon>Hippocastanoideae</taxon>
        <taxon>Acereae</taxon>
        <taxon>Acer</taxon>
    </lineage>
</organism>
<dbReference type="AlphaFoldDB" id="A0AA39SGV0"/>
<sequence length="128" mass="13597">MEEARASSKLRWSRETGDNGAGARPAGGEAEEGGAEGEASGCWNRDGRAGAVEGKQCADGLFRKRLWGGTFGEVYKRPLCWVEHMSLDNETGLDPSGIRVRPVSGLVGFAAFAKAESRVSTGIPIPSW</sequence>
<feature type="compositionally biased region" description="Basic and acidic residues" evidence="1">
    <location>
        <begin position="1"/>
        <end position="17"/>
    </location>
</feature>